<dbReference type="Pfam" id="PF12833">
    <property type="entry name" value="HTH_18"/>
    <property type="match status" value="1"/>
</dbReference>
<dbReference type="InterPro" id="IPR018060">
    <property type="entry name" value="HTH_AraC"/>
</dbReference>
<dbReference type="InterPro" id="IPR053142">
    <property type="entry name" value="PchR_regulatory_protein"/>
</dbReference>
<feature type="domain" description="HTH araC/xylS-type" evidence="4">
    <location>
        <begin position="236"/>
        <end position="334"/>
    </location>
</feature>
<proteinExistence type="predicted"/>
<organism evidence="5 6">
    <name type="scientific">Mariniflexile ostreae</name>
    <dbReference type="NCBI Taxonomy" id="1520892"/>
    <lineage>
        <taxon>Bacteria</taxon>
        <taxon>Pseudomonadati</taxon>
        <taxon>Bacteroidota</taxon>
        <taxon>Flavobacteriia</taxon>
        <taxon>Flavobacteriales</taxon>
        <taxon>Flavobacteriaceae</taxon>
        <taxon>Mariniflexile</taxon>
    </lineage>
</organism>
<evidence type="ECO:0000256" key="2">
    <source>
        <dbReference type="ARBA" id="ARBA00023125"/>
    </source>
</evidence>
<dbReference type="PRINTS" id="PR00032">
    <property type="entry name" value="HTHARAC"/>
</dbReference>
<dbReference type="InterPro" id="IPR020449">
    <property type="entry name" value="Tscrpt_reg_AraC-type_HTH"/>
</dbReference>
<dbReference type="SMART" id="SM00342">
    <property type="entry name" value="HTH_ARAC"/>
    <property type="match status" value="1"/>
</dbReference>
<sequence>MKTAYLKSNTIEVMFKQLKRSLGGSLKQDSNEYVLEIENEIGKGKIQGISLKGGISYLEFNMVFSDDLILSIHTTEKNPIYFTYCSKGSLSHSFGIDGEKRVLESFQTGILTSQEEDVNVLYFKKDEVLKNTLITVQTDNRTHLSGNGELKTKLRQTFFKEGTPGNFVYIGSHNLKIAEKIQQLNSITQDGIVRSLLTQGLVHMILALEIQQHTDDMKNQESCMGSLSIRDMDAIKEASVFIENNYDAQLSITELCSQFSISPSKLQEGFKLMHGRTVTDYVRDVRVCKAEELIKNTDLNISEVVYSIGFTSRSYFSKIFKAKYNCSPKEYKDSQRLMAISA</sequence>
<evidence type="ECO:0000256" key="1">
    <source>
        <dbReference type="ARBA" id="ARBA00023015"/>
    </source>
</evidence>
<dbReference type="Gene3D" id="1.10.10.60">
    <property type="entry name" value="Homeodomain-like"/>
    <property type="match status" value="2"/>
</dbReference>
<dbReference type="PROSITE" id="PS01124">
    <property type="entry name" value="HTH_ARAC_FAMILY_2"/>
    <property type="match status" value="1"/>
</dbReference>
<gene>
    <name evidence="5" type="ORF">ACFFU9_03625</name>
</gene>
<dbReference type="PANTHER" id="PTHR47893">
    <property type="entry name" value="REGULATORY PROTEIN PCHR"/>
    <property type="match status" value="1"/>
</dbReference>
<dbReference type="Proteomes" id="UP001589585">
    <property type="component" value="Unassembled WGS sequence"/>
</dbReference>
<evidence type="ECO:0000259" key="4">
    <source>
        <dbReference type="PROSITE" id="PS01124"/>
    </source>
</evidence>
<evidence type="ECO:0000313" key="6">
    <source>
        <dbReference type="Proteomes" id="UP001589585"/>
    </source>
</evidence>
<keyword evidence="6" id="KW-1185">Reference proteome</keyword>
<accession>A0ABV5F9M1</accession>
<dbReference type="InterPro" id="IPR009057">
    <property type="entry name" value="Homeodomain-like_sf"/>
</dbReference>
<protein>
    <submittedName>
        <fullName evidence="5">Helix-turn-helix domain-containing protein</fullName>
    </submittedName>
</protein>
<keyword evidence="2" id="KW-0238">DNA-binding</keyword>
<evidence type="ECO:0000313" key="5">
    <source>
        <dbReference type="EMBL" id="MFB9055823.1"/>
    </source>
</evidence>
<reference evidence="5 6" key="1">
    <citation type="submission" date="2024-09" db="EMBL/GenBank/DDBJ databases">
        <authorList>
            <person name="Sun Q."/>
            <person name="Mori K."/>
        </authorList>
    </citation>
    <scope>NUCLEOTIDE SEQUENCE [LARGE SCALE GENOMIC DNA]</scope>
    <source>
        <strain evidence="5 6">CECT 8622</strain>
    </source>
</reference>
<keyword evidence="3" id="KW-0804">Transcription</keyword>
<comment type="caution">
    <text evidence="5">The sequence shown here is derived from an EMBL/GenBank/DDBJ whole genome shotgun (WGS) entry which is preliminary data.</text>
</comment>
<name>A0ABV5F9M1_9FLAO</name>
<keyword evidence="1" id="KW-0805">Transcription regulation</keyword>
<dbReference type="PANTHER" id="PTHR47893:SF1">
    <property type="entry name" value="REGULATORY PROTEIN PCHR"/>
    <property type="match status" value="1"/>
</dbReference>
<dbReference type="RefSeq" id="WP_379860012.1">
    <property type="nucleotide sequence ID" value="NZ_JBHMFC010000010.1"/>
</dbReference>
<evidence type="ECO:0000256" key="3">
    <source>
        <dbReference type="ARBA" id="ARBA00023163"/>
    </source>
</evidence>
<dbReference type="SUPFAM" id="SSF46689">
    <property type="entry name" value="Homeodomain-like"/>
    <property type="match status" value="2"/>
</dbReference>
<dbReference type="EMBL" id="JBHMFC010000010">
    <property type="protein sequence ID" value="MFB9055823.1"/>
    <property type="molecule type" value="Genomic_DNA"/>
</dbReference>